<proteinExistence type="predicted"/>
<comment type="caution">
    <text evidence="8">The sequence shown here is derived from an EMBL/GenBank/DDBJ whole genome shotgun (WGS) entry which is preliminary data.</text>
</comment>
<evidence type="ECO:0000256" key="3">
    <source>
        <dbReference type="ARBA" id="ARBA00022824"/>
    </source>
</evidence>
<dbReference type="Proteomes" id="UP000583929">
    <property type="component" value="Unassembled WGS sequence"/>
</dbReference>
<evidence type="ECO:0000256" key="5">
    <source>
        <dbReference type="ARBA" id="ARBA00023136"/>
    </source>
</evidence>
<evidence type="ECO:0000256" key="6">
    <source>
        <dbReference type="RuleBase" id="RU363132"/>
    </source>
</evidence>
<dbReference type="PANTHER" id="PTHR10994">
    <property type="entry name" value="RETICULON"/>
    <property type="match status" value="1"/>
</dbReference>
<reference evidence="8 9" key="1">
    <citation type="journal article" date="2020" name="bioRxiv">
        <title>Sequence and annotation of 42 cannabis genomes reveals extensive copy number variation in cannabinoid synthesis and pathogen resistance genes.</title>
        <authorList>
            <person name="Mckernan K.J."/>
            <person name="Helbert Y."/>
            <person name="Kane L.T."/>
            <person name="Ebling H."/>
            <person name="Zhang L."/>
            <person name="Liu B."/>
            <person name="Eaton Z."/>
            <person name="Mclaughlin S."/>
            <person name="Kingan S."/>
            <person name="Baybayan P."/>
            <person name="Concepcion G."/>
            <person name="Jordan M."/>
            <person name="Riva A."/>
            <person name="Barbazuk W."/>
            <person name="Harkins T."/>
        </authorList>
    </citation>
    <scope>NUCLEOTIDE SEQUENCE [LARGE SCALE GENOMIC DNA]</scope>
    <source>
        <strain evidence="9">cv. Jamaican Lion 4</strain>
        <tissue evidence="8">Leaf</tissue>
    </source>
</reference>
<feature type="transmembrane region" description="Helical" evidence="6">
    <location>
        <begin position="36"/>
        <end position="56"/>
    </location>
</feature>
<comment type="subcellular location">
    <subcellularLocation>
        <location evidence="1 6">Endoplasmic reticulum membrane</location>
        <topology evidence="1 6">Multi-pass membrane protein</topology>
    </subcellularLocation>
</comment>
<protein>
    <recommendedName>
        <fullName evidence="6">Reticulon-like protein</fullName>
    </recommendedName>
</protein>
<dbReference type="InterPro" id="IPR003388">
    <property type="entry name" value="Reticulon"/>
</dbReference>
<feature type="domain" description="Reticulon" evidence="7">
    <location>
        <begin position="1"/>
        <end position="45"/>
    </location>
</feature>
<sequence>ADVLLWRNKKVSGAILAGLTIIWFLFEVAEFHLVTLLSYILLFTMAILTLWMLSIIGNYVDTLNLFYIVVLCFETLPGLYERHRNEVDNLAAKLYRDSQKLYIKFEHNVLNKIPRGPAKQNKYY</sequence>
<accession>A0A7J6HJC0</accession>
<dbReference type="GO" id="GO:0009617">
    <property type="term" value="P:response to bacterium"/>
    <property type="evidence" value="ECO:0007669"/>
    <property type="project" value="InterPro"/>
</dbReference>
<evidence type="ECO:0000259" key="7">
    <source>
        <dbReference type="PROSITE" id="PS50845"/>
    </source>
</evidence>
<dbReference type="Pfam" id="PF02453">
    <property type="entry name" value="Reticulon"/>
    <property type="match status" value="1"/>
</dbReference>
<dbReference type="EMBL" id="JAATIQ010000040">
    <property type="protein sequence ID" value="KAF4395363.1"/>
    <property type="molecule type" value="Genomic_DNA"/>
</dbReference>
<keyword evidence="5 6" id="KW-0472">Membrane</keyword>
<evidence type="ECO:0000256" key="4">
    <source>
        <dbReference type="ARBA" id="ARBA00022989"/>
    </source>
</evidence>
<feature type="non-terminal residue" evidence="8">
    <location>
        <position position="124"/>
    </location>
</feature>
<dbReference type="GO" id="GO:0005789">
    <property type="term" value="C:endoplasmic reticulum membrane"/>
    <property type="evidence" value="ECO:0007669"/>
    <property type="project" value="UniProtKB-SubCell"/>
</dbReference>
<keyword evidence="4 6" id="KW-1133">Transmembrane helix</keyword>
<feature type="transmembrane region" description="Helical" evidence="6">
    <location>
        <begin position="12"/>
        <end position="29"/>
    </location>
</feature>
<dbReference type="PANTHER" id="PTHR10994:SF193">
    <property type="entry name" value="RETICULON-LIKE PROTEIN"/>
    <property type="match status" value="1"/>
</dbReference>
<keyword evidence="3 6" id="KW-0256">Endoplasmic reticulum</keyword>
<name>A0A7J6HJC0_CANSA</name>
<dbReference type="PROSITE" id="PS50845">
    <property type="entry name" value="RETICULON"/>
    <property type="match status" value="2"/>
</dbReference>
<gene>
    <name evidence="8" type="ORF">G4B88_010827</name>
</gene>
<evidence type="ECO:0000256" key="2">
    <source>
        <dbReference type="ARBA" id="ARBA00022692"/>
    </source>
</evidence>
<dbReference type="InterPro" id="IPR045064">
    <property type="entry name" value="Reticulon-like"/>
</dbReference>
<organism evidence="8 9">
    <name type="scientific">Cannabis sativa</name>
    <name type="common">Hemp</name>
    <name type="synonym">Marijuana</name>
    <dbReference type="NCBI Taxonomy" id="3483"/>
    <lineage>
        <taxon>Eukaryota</taxon>
        <taxon>Viridiplantae</taxon>
        <taxon>Streptophyta</taxon>
        <taxon>Embryophyta</taxon>
        <taxon>Tracheophyta</taxon>
        <taxon>Spermatophyta</taxon>
        <taxon>Magnoliopsida</taxon>
        <taxon>eudicotyledons</taxon>
        <taxon>Gunneridae</taxon>
        <taxon>Pentapetalae</taxon>
        <taxon>rosids</taxon>
        <taxon>fabids</taxon>
        <taxon>Rosales</taxon>
        <taxon>Cannabaceae</taxon>
        <taxon>Cannabis</taxon>
    </lineage>
</organism>
<keyword evidence="2 6" id="KW-0812">Transmembrane</keyword>
<evidence type="ECO:0000313" key="9">
    <source>
        <dbReference type="Proteomes" id="UP000583929"/>
    </source>
</evidence>
<keyword evidence="9" id="KW-1185">Reference proteome</keyword>
<evidence type="ECO:0000256" key="1">
    <source>
        <dbReference type="ARBA" id="ARBA00004477"/>
    </source>
</evidence>
<evidence type="ECO:0000313" key="8">
    <source>
        <dbReference type="EMBL" id="KAF4395363.1"/>
    </source>
</evidence>
<dbReference type="AlphaFoldDB" id="A0A7J6HJC0"/>
<feature type="domain" description="Reticulon" evidence="7">
    <location>
        <begin position="47"/>
        <end position="121"/>
    </location>
</feature>